<dbReference type="RefSeq" id="WP_125008390.1">
    <property type="nucleotide sequence ID" value="NZ_BEXA01000003.1"/>
</dbReference>
<evidence type="ECO:0000313" key="3">
    <source>
        <dbReference type="Proteomes" id="UP000286974"/>
    </source>
</evidence>
<dbReference type="Pfam" id="PF06486">
    <property type="entry name" value="DUF1093"/>
    <property type="match status" value="1"/>
</dbReference>
<keyword evidence="1" id="KW-1133">Transmembrane helix</keyword>
<organism evidence="2 3">
    <name type="scientific">Lentilactobacillus kosonis</name>
    <dbReference type="NCBI Taxonomy" id="2810561"/>
    <lineage>
        <taxon>Bacteria</taxon>
        <taxon>Bacillati</taxon>
        <taxon>Bacillota</taxon>
        <taxon>Bacilli</taxon>
        <taxon>Lactobacillales</taxon>
        <taxon>Lactobacillaceae</taxon>
        <taxon>Lentilactobacillus</taxon>
    </lineage>
</organism>
<feature type="transmembrane region" description="Helical" evidence="1">
    <location>
        <begin position="6"/>
        <end position="24"/>
    </location>
</feature>
<dbReference type="EMBL" id="BEXA01000003">
    <property type="protein sequence ID" value="GAY73387.1"/>
    <property type="molecule type" value="Genomic_DNA"/>
</dbReference>
<dbReference type="PANTHER" id="PTHR36433:SF2">
    <property type="entry name" value="YXEA FAMILY PROTEIN"/>
    <property type="match status" value="1"/>
</dbReference>
<dbReference type="NCBIfam" id="TIGR01655">
    <property type="entry name" value="yxeA_fam"/>
    <property type="match status" value="1"/>
</dbReference>
<evidence type="ECO:0000256" key="1">
    <source>
        <dbReference type="SAM" id="Phobius"/>
    </source>
</evidence>
<dbReference type="InterPro" id="IPR036166">
    <property type="entry name" value="YxeA-like_sf"/>
</dbReference>
<keyword evidence="1" id="KW-0812">Transmembrane</keyword>
<gene>
    <name evidence="2" type="ORF">NBRC111893_1533</name>
</gene>
<sequence length="119" mass="13965">MSKYSAWIIGIIIIATLGFGMLYYQNMARDYYYGQVGELANVDTHKGHHNPDVYWYNIKGYDRHGNFRELHVGSYQGHKFTKGRYLKIGWSQHKGVIDYKRVNRSQIPAEALKKIDQHK</sequence>
<dbReference type="AlphaFoldDB" id="A0A401FM20"/>
<name>A0A401FM20_9LACO</name>
<dbReference type="InterPro" id="IPR006542">
    <property type="entry name" value="DUF1093"/>
</dbReference>
<dbReference type="Gene3D" id="2.40.50.480">
    <property type="match status" value="1"/>
</dbReference>
<proteinExistence type="predicted"/>
<dbReference type="SUPFAM" id="SSF159121">
    <property type="entry name" value="BC4932-like"/>
    <property type="match status" value="1"/>
</dbReference>
<keyword evidence="1" id="KW-0472">Membrane</keyword>
<dbReference type="OrthoDB" id="2299005at2"/>
<dbReference type="PANTHER" id="PTHR36433">
    <property type="entry name" value="HYPOTHETICAL CYTOSOLIC PROTEIN"/>
    <property type="match status" value="1"/>
</dbReference>
<comment type="caution">
    <text evidence="2">The sequence shown here is derived from an EMBL/GenBank/DDBJ whole genome shotgun (WGS) entry which is preliminary data.</text>
</comment>
<keyword evidence="3" id="KW-1185">Reference proteome</keyword>
<evidence type="ECO:0000313" key="2">
    <source>
        <dbReference type="EMBL" id="GAY73387.1"/>
    </source>
</evidence>
<reference evidence="2 3" key="1">
    <citation type="submission" date="2017-11" db="EMBL/GenBank/DDBJ databases">
        <title>Draft Genome Sequence of Lactobacillus curieae NBRC 111893 isolated from Koso, a Japanese sugar-Vegetable Fermented Beverage.</title>
        <authorList>
            <person name="Chiou T.Y."/>
            <person name="Oshima K."/>
            <person name="Suda W."/>
            <person name="Hattori M."/>
            <person name="Takahashi T."/>
        </authorList>
    </citation>
    <scope>NUCLEOTIDE SEQUENCE [LARGE SCALE GENOMIC DNA]</scope>
    <source>
        <strain evidence="2 3">NBRC111893</strain>
    </source>
</reference>
<protein>
    <recommendedName>
        <fullName evidence="4">YxeA family protein</fullName>
    </recommendedName>
</protein>
<evidence type="ECO:0008006" key="4">
    <source>
        <dbReference type="Google" id="ProtNLM"/>
    </source>
</evidence>
<dbReference type="Proteomes" id="UP000286974">
    <property type="component" value="Unassembled WGS sequence"/>
</dbReference>
<accession>A0A401FM20</accession>